<sequence>MERIIPLQTLSDANKQAYMPGKRVREINPRYPISKELRHPKEFANNIYSSVKTSLKISSDAIVNEDIEADEAEEVENLKEDSKEVATINQDPETEPSITIVSVLKPGTVCSCSFFASLSSMALLVLSSSFLENTTIISIASMIS</sequence>
<dbReference type="EMBL" id="JACGCM010002212">
    <property type="protein sequence ID" value="KAF6143218.1"/>
    <property type="molecule type" value="Genomic_DNA"/>
</dbReference>
<comment type="caution">
    <text evidence="1">The sequence shown here is derived from an EMBL/GenBank/DDBJ whole genome shotgun (WGS) entry which is preliminary data.</text>
</comment>
<dbReference type="InterPro" id="IPR037196">
    <property type="entry name" value="HSP90_C"/>
</dbReference>
<dbReference type="AlphaFoldDB" id="A0A7J7LL03"/>
<gene>
    <name evidence="1" type="ORF">GIB67_035632</name>
</gene>
<accession>A0A7J7LL03</accession>
<evidence type="ECO:0000313" key="2">
    <source>
        <dbReference type="Proteomes" id="UP000541444"/>
    </source>
</evidence>
<name>A0A7J7LL03_9MAGN</name>
<dbReference type="OrthoDB" id="1744115at2759"/>
<keyword evidence="2" id="KW-1185">Reference proteome</keyword>
<proteinExistence type="predicted"/>
<organism evidence="1 2">
    <name type="scientific">Kingdonia uniflora</name>
    <dbReference type="NCBI Taxonomy" id="39325"/>
    <lineage>
        <taxon>Eukaryota</taxon>
        <taxon>Viridiplantae</taxon>
        <taxon>Streptophyta</taxon>
        <taxon>Embryophyta</taxon>
        <taxon>Tracheophyta</taxon>
        <taxon>Spermatophyta</taxon>
        <taxon>Magnoliopsida</taxon>
        <taxon>Ranunculales</taxon>
        <taxon>Circaeasteraceae</taxon>
        <taxon>Kingdonia</taxon>
    </lineage>
</organism>
<dbReference type="Gene3D" id="1.20.120.790">
    <property type="entry name" value="Heat shock protein 90, C-terminal domain"/>
    <property type="match status" value="1"/>
</dbReference>
<dbReference type="Proteomes" id="UP000541444">
    <property type="component" value="Unassembled WGS sequence"/>
</dbReference>
<reference evidence="1 2" key="1">
    <citation type="journal article" date="2020" name="IScience">
        <title>Genome Sequencing of the Endangered Kingdonia uniflora (Circaeasteraceae, Ranunculales) Reveals Potential Mechanisms of Evolutionary Specialization.</title>
        <authorList>
            <person name="Sun Y."/>
            <person name="Deng T."/>
            <person name="Zhang A."/>
            <person name="Moore M.J."/>
            <person name="Landis J.B."/>
            <person name="Lin N."/>
            <person name="Zhang H."/>
            <person name="Zhang X."/>
            <person name="Huang J."/>
            <person name="Zhang X."/>
            <person name="Sun H."/>
            <person name="Wang H."/>
        </authorList>
    </citation>
    <scope>NUCLEOTIDE SEQUENCE [LARGE SCALE GENOMIC DNA]</scope>
    <source>
        <strain evidence="1">TB1705</strain>
        <tissue evidence="1">Leaf</tissue>
    </source>
</reference>
<evidence type="ECO:0000313" key="1">
    <source>
        <dbReference type="EMBL" id="KAF6143218.1"/>
    </source>
</evidence>
<protein>
    <submittedName>
        <fullName evidence="1">Uncharacterized protein</fullName>
    </submittedName>
</protein>